<reference evidence="1 2" key="1">
    <citation type="submission" date="2014-12" db="EMBL/GenBank/DDBJ databases">
        <title>Frankia sp. BMG5.1 draft genome.</title>
        <authorList>
            <person name="Gtari M."/>
            <person name="Ghodhbane-Gtari F."/>
            <person name="Nouioui I."/>
            <person name="Ktari A."/>
            <person name="Hezbri K."/>
            <person name="Mimouni W."/>
            <person name="Sbissi I."/>
            <person name="Ayari A."/>
            <person name="Yamanaka T."/>
            <person name="Normand P."/>
            <person name="Tisa L.S."/>
            <person name="Boudabous A."/>
        </authorList>
    </citation>
    <scope>NUCLEOTIDE SEQUENCE [LARGE SCALE GENOMIC DNA]</scope>
    <source>
        <strain evidence="1 2">BMG5.1</strain>
    </source>
</reference>
<dbReference type="Proteomes" id="UP000035425">
    <property type="component" value="Unassembled WGS sequence"/>
</dbReference>
<organism evidence="1 2">
    <name type="scientific">Protofrankia coriariae</name>
    <dbReference type="NCBI Taxonomy" id="1562887"/>
    <lineage>
        <taxon>Bacteria</taxon>
        <taxon>Bacillati</taxon>
        <taxon>Actinomycetota</taxon>
        <taxon>Actinomycetes</taxon>
        <taxon>Frankiales</taxon>
        <taxon>Frankiaceae</taxon>
        <taxon>Protofrankia</taxon>
    </lineage>
</organism>
<protein>
    <submittedName>
        <fullName evidence="1">Uncharacterized protein</fullName>
    </submittedName>
</protein>
<evidence type="ECO:0000313" key="1">
    <source>
        <dbReference type="EMBL" id="KLL13064.1"/>
    </source>
</evidence>
<comment type="caution">
    <text evidence="1">The sequence shown here is derived from an EMBL/GenBank/DDBJ whole genome shotgun (WGS) entry which is preliminary data.</text>
</comment>
<proteinExistence type="predicted"/>
<keyword evidence="2" id="KW-1185">Reference proteome</keyword>
<accession>A0ABR5F8Q0</accession>
<evidence type="ECO:0000313" key="2">
    <source>
        <dbReference type="Proteomes" id="UP000035425"/>
    </source>
</evidence>
<dbReference type="EMBL" id="JWIO01000001">
    <property type="protein sequence ID" value="KLL13064.1"/>
    <property type="molecule type" value="Genomic_DNA"/>
</dbReference>
<gene>
    <name evidence="1" type="ORF">FrCorBMG51_00600</name>
</gene>
<sequence>MVTPGITITLLPSQQSFPMTTGLATTSLLTSPLTTSCVEVRIVTWGDILSRSPIRTGAEFSMKHIEPIPDPRAKPAR</sequence>
<name>A0ABR5F8Q0_9ACTN</name>
<dbReference type="RefSeq" id="WP_047221193.1">
    <property type="nucleotide sequence ID" value="NZ_JWIO01000001.1"/>
</dbReference>